<comment type="caution">
    <text evidence="6">The sequence shown here is derived from an EMBL/GenBank/DDBJ whole genome shotgun (WGS) entry which is preliminary data.</text>
</comment>
<dbReference type="InterPro" id="IPR018062">
    <property type="entry name" value="HTH_AraC-typ_CS"/>
</dbReference>
<dbReference type="PANTHER" id="PTHR46796">
    <property type="entry name" value="HTH-TYPE TRANSCRIPTIONAL ACTIVATOR RHAS-RELATED"/>
    <property type="match status" value="1"/>
</dbReference>
<protein>
    <submittedName>
        <fullName evidence="6">AraC family transcriptional regulator of arabinose operon</fullName>
    </submittedName>
</protein>
<keyword evidence="2" id="KW-0238">DNA-binding</keyword>
<dbReference type="InterPro" id="IPR037923">
    <property type="entry name" value="HTH-like"/>
</dbReference>
<organism evidence="6 7">
    <name type="scientific">Microlunatus parietis</name>
    <dbReference type="NCBI Taxonomy" id="682979"/>
    <lineage>
        <taxon>Bacteria</taxon>
        <taxon>Bacillati</taxon>
        <taxon>Actinomycetota</taxon>
        <taxon>Actinomycetes</taxon>
        <taxon>Propionibacteriales</taxon>
        <taxon>Propionibacteriaceae</taxon>
        <taxon>Microlunatus</taxon>
    </lineage>
</organism>
<evidence type="ECO:0000256" key="1">
    <source>
        <dbReference type="ARBA" id="ARBA00023015"/>
    </source>
</evidence>
<keyword evidence="4" id="KW-0804">Transcription</keyword>
<evidence type="ECO:0000259" key="5">
    <source>
        <dbReference type="PROSITE" id="PS01124"/>
    </source>
</evidence>
<dbReference type="SMART" id="SM00342">
    <property type="entry name" value="HTH_ARAC"/>
    <property type="match status" value="1"/>
</dbReference>
<dbReference type="RefSeq" id="WP_312879098.1">
    <property type="nucleotide sequence ID" value="NZ_JACCBU010000001.1"/>
</dbReference>
<dbReference type="InterPro" id="IPR003313">
    <property type="entry name" value="AraC-bd"/>
</dbReference>
<dbReference type="Pfam" id="PF12833">
    <property type="entry name" value="HTH_18"/>
    <property type="match status" value="1"/>
</dbReference>
<gene>
    <name evidence="6" type="ORF">BKA15_003586</name>
</gene>
<dbReference type="AlphaFoldDB" id="A0A7Y9LBZ0"/>
<dbReference type="EMBL" id="JACCBU010000001">
    <property type="protein sequence ID" value="NYE72257.1"/>
    <property type="molecule type" value="Genomic_DNA"/>
</dbReference>
<sequence length="270" mass="29513">MGITRVESHIPQIDAVEAGHLSEGEDYATYRSRGTTDWLLIQTVGGAGRFGVGAAEVIVRPDSVALLRPGTVHDYGSHHDHWELLFAHFHPRAEWLALLDWPEAAPGLRVLDLSPTLAGRVADALALAARNSLSGLARGRLFAVNAVELALLWCDTQNPAEGRMDDRVLAVSEHVGRHLTDPLTIADLAAVANLSPSRLGHLFAEQVGSSPQQYVQARRIELAKQLLDLTTRPIAEIAAEVGYPDPLYFSTRFRRQVGLSPSAYRLRDGR</sequence>
<dbReference type="PROSITE" id="PS00041">
    <property type="entry name" value="HTH_ARAC_FAMILY_1"/>
    <property type="match status" value="1"/>
</dbReference>
<dbReference type="SUPFAM" id="SSF46689">
    <property type="entry name" value="Homeodomain-like"/>
    <property type="match status" value="2"/>
</dbReference>
<evidence type="ECO:0000256" key="4">
    <source>
        <dbReference type="ARBA" id="ARBA00023163"/>
    </source>
</evidence>
<dbReference type="PROSITE" id="PS01124">
    <property type="entry name" value="HTH_ARAC_FAMILY_2"/>
    <property type="match status" value="1"/>
</dbReference>
<dbReference type="SUPFAM" id="SSF51215">
    <property type="entry name" value="Regulatory protein AraC"/>
    <property type="match status" value="1"/>
</dbReference>
<keyword evidence="7" id="KW-1185">Reference proteome</keyword>
<reference evidence="6 7" key="1">
    <citation type="submission" date="2020-07" db="EMBL/GenBank/DDBJ databases">
        <title>Sequencing the genomes of 1000 actinobacteria strains.</title>
        <authorList>
            <person name="Klenk H.-P."/>
        </authorList>
    </citation>
    <scope>NUCLEOTIDE SEQUENCE [LARGE SCALE GENOMIC DNA]</scope>
    <source>
        <strain evidence="6 7">DSM 22083</strain>
    </source>
</reference>
<feature type="domain" description="HTH araC/xylS-type" evidence="5">
    <location>
        <begin position="169"/>
        <end position="267"/>
    </location>
</feature>
<accession>A0A7Y9LBZ0</accession>
<dbReference type="Pfam" id="PF02311">
    <property type="entry name" value="AraC_binding"/>
    <property type="match status" value="1"/>
</dbReference>
<dbReference type="Gene3D" id="1.10.10.60">
    <property type="entry name" value="Homeodomain-like"/>
    <property type="match status" value="2"/>
</dbReference>
<dbReference type="GO" id="GO:0003700">
    <property type="term" value="F:DNA-binding transcription factor activity"/>
    <property type="evidence" value="ECO:0007669"/>
    <property type="project" value="InterPro"/>
</dbReference>
<dbReference type="InterPro" id="IPR018060">
    <property type="entry name" value="HTH_AraC"/>
</dbReference>
<proteinExistence type="predicted"/>
<dbReference type="Proteomes" id="UP000569914">
    <property type="component" value="Unassembled WGS sequence"/>
</dbReference>
<name>A0A7Y9LBZ0_9ACTN</name>
<evidence type="ECO:0000313" key="7">
    <source>
        <dbReference type="Proteomes" id="UP000569914"/>
    </source>
</evidence>
<dbReference type="InterPro" id="IPR020449">
    <property type="entry name" value="Tscrpt_reg_AraC-type_HTH"/>
</dbReference>
<dbReference type="Gene3D" id="2.60.120.280">
    <property type="entry name" value="Regulatory protein AraC"/>
    <property type="match status" value="1"/>
</dbReference>
<evidence type="ECO:0000256" key="3">
    <source>
        <dbReference type="ARBA" id="ARBA00023159"/>
    </source>
</evidence>
<keyword evidence="1" id="KW-0805">Transcription regulation</keyword>
<dbReference type="InterPro" id="IPR009057">
    <property type="entry name" value="Homeodomain-like_sf"/>
</dbReference>
<evidence type="ECO:0000256" key="2">
    <source>
        <dbReference type="ARBA" id="ARBA00023125"/>
    </source>
</evidence>
<dbReference type="InterPro" id="IPR050204">
    <property type="entry name" value="AraC_XylS_family_regulators"/>
</dbReference>
<dbReference type="PRINTS" id="PR00032">
    <property type="entry name" value="HTHARAC"/>
</dbReference>
<keyword evidence="3" id="KW-0010">Activator</keyword>
<dbReference type="GO" id="GO:0043565">
    <property type="term" value="F:sequence-specific DNA binding"/>
    <property type="evidence" value="ECO:0007669"/>
    <property type="project" value="InterPro"/>
</dbReference>
<evidence type="ECO:0000313" key="6">
    <source>
        <dbReference type="EMBL" id="NYE72257.1"/>
    </source>
</evidence>